<proteinExistence type="predicted"/>
<sequence>MDIYCKVTQYGLVPLYNTDLELKKHLKIGNVVKCKVSNPRNYEHHKKLFALVRLTFDNLPLPLVEKWHIHNEQDMLRRFKRDLGYFTNTLNEYGEHEIEYLSISFAAMEQHEFERFYNQCIDLVLNKYIKGIDKDDLITEIEEFK</sequence>
<protein>
    <submittedName>
        <fullName evidence="1">DUF1367 family protein</fullName>
    </submittedName>
</protein>
<gene>
    <name evidence="1" type="ORF">F3B98_30405</name>
</gene>
<organism evidence="1 2">
    <name type="scientific">Bacteroides ovatus</name>
    <dbReference type="NCBI Taxonomy" id="28116"/>
    <lineage>
        <taxon>Bacteria</taxon>
        <taxon>Pseudomonadati</taxon>
        <taxon>Bacteroidota</taxon>
        <taxon>Bacteroidia</taxon>
        <taxon>Bacteroidales</taxon>
        <taxon>Bacteroidaceae</taxon>
        <taxon>Bacteroides</taxon>
    </lineage>
</organism>
<comment type="caution">
    <text evidence="1">The sequence shown here is derived from an EMBL/GenBank/DDBJ whole genome shotgun (WGS) entry which is preliminary data.</text>
</comment>
<name>A0A642C3J5_BACOV</name>
<evidence type="ECO:0000313" key="2">
    <source>
        <dbReference type="Proteomes" id="UP000435985"/>
    </source>
</evidence>
<evidence type="ECO:0000313" key="1">
    <source>
        <dbReference type="EMBL" id="KAA4652254.1"/>
    </source>
</evidence>
<dbReference type="Pfam" id="PF07105">
    <property type="entry name" value="DUF1367"/>
    <property type="match status" value="1"/>
</dbReference>
<dbReference type="InterPro" id="IPR009797">
    <property type="entry name" value="DUF1367"/>
</dbReference>
<dbReference type="Proteomes" id="UP000435985">
    <property type="component" value="Unassembled WGS sequence"/>
</dbReference>
<accession>A0A642C3J5</accession>
<dbReference type="EMBL" id="VWFO01000423">
    <property type="protein sequence ID" value="KAA4652254.1"/>
    <property type="molecule type" value="Genomic_DNA"/>
</dbReference>
<dbReference type="AlphaFoldDB" id="A0A642C3J5"/>
<reference evidence="1 2" key="1">
    <citation type="journal article" date="2019" name="Nat. Med.">
        <title>A library of human gut bacterial isolates paired with longitudinal multiomics data enables mechanistic microbiome research.</title>
        <authorList>
            <person name="Poyet M."/>
            <person name="Groussin M."/>
            <person name="Gibbons S.M."/>
            <person name="Avila-Pacheco J."/>
            <person name="Jiang X."/>
            <person name="Kearney S.M."/>
            <person name="Perrotta A.R."/>
            <person name="Berdy B."/>
            <person name="Zhao S."/>
            <person name="Lieberman T.D."/>
            <person name="Swanson P.K."/>
            <person name="Smith M."/>
            <person name="Roesemann S."/>
            <person name="Alexander J.E."/>
            <person name="Rich S.A."/>
            <person name="Livny J."/>
            <person name="Vlamakis H."/>
            <person name="Clish C."/>
            <person name="Bullock K."/>
            <person name="Deik A."/>
            <person name="Scott J."/>
            <person name="Pierce K.A."/>
            <person name="Xavier R.J."/>
            <person name="Alm E.J."/>
        </authorList>
    </citation>
    <scope>NUCLEOTIDE SEQUENCE [LARGE SCALE GENOMIC DNA]</scope>
    <source>
        <strain evidence="1 2">BIOML-A14</strain>
    </source>
</reference>